<dbReference type="AlphaFoldDB" id="A0A8H4ENX0"/>
<keyword evidence="2" id="KW-1185">Reference proteome</keyword>
<sequence>MIFKNREAYDAAEIYQIIEEKQVSKKLEIKTLKDQQTTYIFKTLQQFLRKFRQGDFFARKMSKLKFIAEILSQVMDILPSIDGTHTNWNLASTASKFRKCQNNNMNSGRNRPDFVVQNYVGYELFALEVAGGPTHND</sequence>
<accession>A0A8H4ENX0</accession>
<evidence type="ECO:0000313" key="2">
    <source>
        <dbReference type="Proteomes" id="UP000439903"/>
    </source>
</evidence>
<comment type="caution">
    <text evidence="1">The sequence shown here is derived from an EMBL/GenBank/DDBJ whole genome shotgun (WGS) entry which is preliminary data.</text>
</comment>
<evidence type="ECO:0000313" key="1">
    <source>
        <dbReference type="EMBL" id="KAF0525303.1"/>
    </source>
</evidence>
<dbReference type="EMBL" id="WTPW01000301">
    <property type="protein sequence ID" value="KAF0525303.1"/>
    <property type="molecule type" value="Genomic_DNA"/>
</dbReference>
<gene>
    <name evidence="1" type="ORF">F8M41_014639</name>
</gene>
<proteinExistence type="predicted"/>
<dbReference type="Proteomes" id="UP000439903">
    <property type="component" value="Unassembled WGS sequence"/>
</dbReference>
<name>A0A8H4ENX0_GIGMA</name>
<protein>
    <submittedName>
        <fullName evidence="1">Uncharacterized protein</fullName>
    </submittedName>
</protein>
<reference evidence="1 2" key="1">
    <citation type="journal article" date="2019" name="Environ. Microbiol.">
        <title>At the nexus of three kingdoms: the genome of the mycorrhizal fungus Gigaspora margarita provides insights into plant, endobacterial and fungal interactions.</title>
        <authorList>
            <person name="Venice F."/>
            <person name="Ghignone S."/>
            <person name="Salvioli di Fossalunga A."/>
            <person name="Amselem J."/>
            <person name="Novero M."/>
            <person name="Xianan X."/>
            <person name="Sedzielewska Toro K."/>
            <person name="Morin E."/>
            <person name="Lipzen A."/>
            <person name="Grigoriev I.V."/>
            <person name="Henrissat B."/>
            <person name="Martin F.M."/>
            <person name="Bonfante P."/>
        </authorList>
    </citation>
    <scope>NUCLEOTIDE SEQUENCE [LARGE SCALE GENOMIC DNA]</scope>
    <source>
        <strain evidence="1 2">BEG34</strain>
    </source>
</reference>
<organism evidence="1 2">
    <name type="scientific">Gigaspora margarita</name>
    <dbReference type="NCBI Taxonomy" id="4874"/>
    <lineage>
        <taxon>Eukaryota</taxon>
        <taxon>Fungi</taxon>
        <taxon>Fungi incertae sedis</taxon>
        <taxon>Mucoromycota</taxon>
        <taxon>Glomeromycotina</taxon>
        <taxon>Glomeromycetes</taxon>
        <taxon>Diversisporales</taxon>
        <taxon>Gigasporaceae</taxon>
        <taxon>Gigaspora</taxon>
    </lineage>
</organism>